<name>A0ABW8SR20_9CLOT</name>
<dbReference type="EMBL" id="JBJHZX010000059">
    <property type="protein sequence ID" value="MFL0198425.1"/>
    <property type="molecule type" value="Genomic_DNA"/>
</dbReference>
<protein>
    <submittedName>
        <fullName evidence="3">Helix-turn-helix transcriptional regulator</fullName>
    </submittedName>
</protein>
<dbReference type="Pfam" id="PF01381">
    <property type="entry name" value="HTH_3"/>
    <property type="match status" value="1"/>
</dbReference>
<reference evidence="3 4" key="1">
    <citation type="submission" date="2024-11" db="EMBL/GenBank/DDBJ databases">
        <authorList>
            <person name="Heng Y.C."/>
            <person name="Lim A.C.H."/>
            <person name="Lee J.K.Y."/>
            <person name="Kittelmann S."/>
        </authorList>
    </citation>
    <scope>NUCLEOTIDE SEQUENCE [LARGE SCALE GENOMIC DNA]</scope>
    <source>
        <strain evidence="3 4">WILCCON 0269</strain>
    </source>
</reference>
<dbReference type="Proteomes" id="UP001623660">
    <property type="component" value="Unassembled WGS sequence"/>
</dbReference>
<dbReference type="InterPro" id="IPR010982">
    <property type="entry name" value="Lambda_DNA-bd_dom_sf"/>
</dbReference>
<sequence>MIRTNNKMKFYRQKNNLTQEEMASKLCISVSAYNMIENGNRGISLLRAKQLEEIFNATIDEIFFNNNFHNKQNIIQKKVV</sequence>
<accession>A0ABW8SR20</accession>
<proteinExistence type="predicted"/>
<dbReference type="RefSeq" id="WP_406794534.1">
    <property type="nucleotide sequence ID" value="NZ_JBJHZX010000059.1"/>
</dbReference>
<feature type="domain" description="HTH cro/C1-type" evidence="2">
    <location>
        <begin position="8"/>
        <end position="62"/>
    </location>
</feature>
<dbReference type="PANTHER" id="PTHR46558:SF4">
    <property type="entry name" value="DNA-BIDING PHAGE PROTEIN"/>
    <property type="match status" value="1"/>
</dbReference>
<dbReference type="Gene3D" id="1.10.260.40">
    <property type="entry name" value="lambda repressor-like DNA-binding domains"/>
    <property type="match status" value="1"/>
</dbReference>
<evidence type="ECO:0000259" key="2">
    <source>
        <dbReference type="PROSITE" id="PS50943"/>
    </source>
</evidence>
<keyword evidence="1" id="KW-0238">DNA-binding</keyword>
<dbReference type="PANTHER" id="PTHR46558">
    <property type="entry name" value="TRACRIPTIONAL REGULATORY PROTEIN-RELATED-RELATED"/>
    <property type="match status" value="1"/>
</dbReference>
<organism evidence="3 4">
    <name type="scientific">Candidatus Clostridium eludens</name>
    <dbReference type="NCBI Taxonomy" id="3381663"/>
    <lineage>
        <taxon>Bacteria</taxon>
        <taxon>Bacillati</taxon>
        <taxon>Bacillota</taxon>
        <taxon>Clostridia</taxon>
        <taxon>Eubacteriales</taxon>
        <taxon>Clostridiaceae</taxon>
        <taxon>Clostridium</taxon>
    </lineage>
</organism>
<comment type="caution">
    <text evidence="3">The sequence shown here is derived from an EMBL/GenBank/DDBJ whole genome shotgun (WGS) entry which is preliminary data.</text>
</comment>
<evidence type="ECO:0000313" key="4">
    <source>
        <dbReference type="Proteomes" id="UP001623660"/>
    </source>
</evidence>
<evidence type="ECO:0000313" key="3">
    <source>
        <dbReference type="EMBL" id="MFL0198425.1"/>
    </source>
</evidence>
<dbReference type="PROSITE" id="PS50943">
    <property type="entry name" value="HTH_CROC1"/>
    <property type="match status" value="1"/>
</dbReference>
<dbReference type="CDD" id="cd00093">
    <property type="entry name" value="HTH_XRE"/>
    <property type="match status" value="1"/>
</dbReference>
<gene>
    <name evidence="3" type="ORF">ACJDU8_23075</name>
</gene>
<dbReference type="SUPFAM" id="SSF47413">
    <property type="entry name" value="lambda repressor-like DNA-binding domains"/>
    <property type="match status" value="1"/>
</dbReference>
<evidence type="ECO:0000256" key="1">
    <source>
        <dbReference type="ARBA" id="ARBA00023125"/>
    </source>
</evidence>
<dbReference type="SMART" id="SM00530">
    <property type="entry name" value="HTH_XRE"/>
    <property type="match status" value="1"/>
</dbReference>
<keyword evidence="4" id="KW-1185">Reference proteome</keyword>
<dbReference type="InterPro" id="IPR001387">
    <property type="entry name" value="Cro/C1-type_HTH"/>
</dbReference>